<gene>
    <name evidence="2" type="ORF">GCM10007898_27360</name>
</gene>
<dbReference type="Proteomes" id="UP001156627">
    <property type="component" value="Unassembled WGS sequence"/>
</dbReference>
<dbReference type="RefSeq" id="WP_284332600.1">
    <property type="nucleotide sequence ID" value="NZ_BSOA01000029.1"/>
</dbReference>
<dbReference type="InterPro" id="IPR036388">
    <property type="entry name" value="WH-like_DNA-bd_sf"/>
</dbReference>
<evidence type="ECO:0000313" key="3">
    <source>
        <dbReference type="Proteomes" id="UP001156627"/>
    </source>
</evidence>
<dbReference type="InterPro" id="IPR016032">
    <property type="entry name" value="Sig_transdc_resp-reg_C-effctor"/>
</dbReference>
<sequence>MRVYRSWWCHPTGRTYFSRQLTDLAAPINSVHQSDESGKDLGNDLLDTVKLSAREHEVLRCILDGMSIKAIAQKFSRSITAISTQTHSAFRKPGLCNDYELFKVRYQRGCAGSAPFASSLALIQAKCPHQ</sequence>
<reference evidence="3" key="1">
    <citation type="journal article" date="2019" name="Int. J. Syst. Evol. Microbiol.">
        <title>The Global Catalogue of Microorganisms (GCM) 10K type strain sequencing project: providing services to taxonomists for standard genome sequencing and annotation.</title>
        <authorList>
            <consortium name="The Broad Institute Genomics Platform"/>
            <consortium name="The Broad Institute Genome Sequencing Center for Infectious Disease"/>
            <person name="Wu L."/>
            <person name="Ma J."/>
        </authorList>
    </citation>
    <scope>NUCLEOTIDE SEQUENCE [LARGE SCALE GENOMIC DNA]</scope>
    <source>
        <strain evidence="3">NBRC 111981</strain>
    </source>
</reference>
<protein>
    <recommendedName>
        <fullName evidence="1">HTH luxR-type domain-containing protein</fullName>
    </recommendedName>
</protein>
<feature type="domain" description="HTH luxR-type" evidence="1">
    <location>
        <begin position="44"/>
        <end position="109"/>
    </location>
</feature>
<dbReference type="Pfam" id="PF00196">
    <property type="entry name" value="GerE"/>
    <property type="match status" value="1"/>
</dbReference>
<dbReference type="InterPro" id="IPR000792">
    <property type="entry name" value="Tscrpt_reg_LuxR_C"/>
</dbReference>
<accession>A0ABQ5XFE2</accession>
<name>A0ABQ5XFE2_9GAMM</name>
<dbReference type="EMBL" id="BSOA01000029">
    <property type="protein sequence ID" value="GLQ89164.1"/>
    <property type="molecule type" value="Genomic_DNA"/>
</dbReference>
<organism evidence="2 3">
    <name type="scientific">Dyella flagellata</name>
    <dbReference type="NCBI Taxonomy" id="1867833"/>
    <lineage>
        <taxon>Bacteria</taxon>
        <taxon>Pseudomonadati</taxon>
        <taxon>Pseudomonadota</taxon>
        <taxon>Gammaproteobacteria</taxon>
        <taxon>Lysobacterales</taxon>
        <taxon>Rhodanobacteraceae</taxon>
        <taxon>Dyella</taxon>
    </lineage>
</organism>
<dbReference type="PROSITE" id="PS50043">
    <property type="entry name" value="HTH_LUXR_2"/>
    <property type="match status" value="1"/>
</dbReference>
<dbReference type="CDD" id="cd06170">
    <property type="entry name" value="LuxR_C_like"/>
    <property type="match status" value="1"/>
</dbReference>
<evidence type="ECO:0000313" key="2">
    <source>
        <dbReference type="EMBL" id="GLQ89164.1"/>
    </source>
</evidence>
<keyword evidence="3" id="KW-1185">Reference proteome</keyword>
<dbReference type="SMART" id="SM00421">
    <property type="entry name" value="HTH_LUXR"/>
    <property type="match status" value="1"/>
</dbReference>
<comment type="caution">
    <text evidence="2">The sequence shown here is derived from an EMBL/GenBank/DDBJ whole genome shotgun (WGS) entry which is preliminary data.</text>
</comment>
<dbReference type="SUPFAM" id="SSF46894">
    <property type="entry name" value="C-terminal effector domain of the bipartite response regulators"/>
    <property type="match status" value="1"/>
</dbReference>
<dbReference type="Gene3D" id="1.10.10.10">
    <property type="entry name" value="Winged helix-like DNA-binding domain superfamily/Winged helix DNA-binding domain"/>
    <property type="match status" value="1"/>
</dbReference>
<proteinExistence type="predicted"/>
<evidence type="ECO:0000259" key="1">
    <source>
        <dbReference type="PROSITE" id="PS50043"/>
    </source>
</evidence>